<evidence type="ECO:0000256" key="1">
    <source>
        <dbReference type="SAM" id="MobiDB-lite"/>
    </source>
</evidence>
<sequence>MDVEAVAAELYGLVPSGFTEARDKYVARARKAGEKDLAGAIAALKKPTVAAWTAGLISRHRPQEARRFLELGAALRSAHRTLDAGVLRKLSHEQHVVIAELARTARALAAEAGQTVGEPTLHEVEGILHAVLADEEVAARWQAGRLAKAPDPVSGFAGLEPQPGAAPPRGKRPVKSTGSRAEHAPAAAPSRVTEPDADLAASRARRQRADAARAASDEARAGAERLTEVQAATQGLVERAEEAVAAEEDVRAAREQLEAARSDRTEARARLREVDRAAGNAQTRANAAARKAEKLTGADE</sequence>
<feature type="compositionally biased region" description="Basic and acidic residues" evidence="1">
    <location>
        <begin position="207"/>
        <end position="225"/>
    </location>
</feature>
<feature type="compositionally biased region" description="Low complexity" evidence="1">
    <location>
        <begin position="277"/>
        <end position="289"/>
    </location>
</feature>
<feature type="compositionally biased region" description="Basic and acidic residues" evidence="1">
    <location>
        <begin position="290"/>
        <end position="300"/>
    </location>
</feature>
<comment type="caution">
    <text evidence="2">The sequence shown here is derived from an EMBL/GenBank/DDBJ whole genome shotgun (WGS) entry which is preliminary data.</text>
</comment>
<protein>
    <submittedName>
        <fullName evidence="2">Uncharacterized protein</fullName>
    </submittedName>
</protein>
<dbReference type="Proteomes" id="UP000634660">
    <property type="component" value="Unassembled WGS sequence"/>
</dbReference>
<feature type="region of interest" description="Disordered" evidence="1">
    <location>
        <begin position="275"/>
        <end position="300"/>
    </location>
</feature>
<dbReference type="EMBL" id="BMVX01000050">
    <property type="protein sequence ID" value="GGZ99013.1"/>
    <property type="molecule type" value="Genomic_DNA"/>
</dbReference>
<proteinExistence type="predicted"/>
<accession>A0A918RHE9</accession>
<reference evidence="2" key="2">
    <citation type="submission" date="2020-09" db="EMBL/GenBank/DDBJ databases">
        <authorList>
            <person name="Sun Q."/>
            <person name="Ohkuma M."/>
        </authorList>
    </citation>
    <scope>NUCLEOTIDE SEQUENCE</scope>
    <source>
        <strain evidence="2">JCM 4834</strain>
    </source>
</reference>
<gene>
    <name evidence="2" type="ORF">GCM10010371_68200</name>
</gene>
<feature type="region of interest" description="Disordered" evidence="1">
    <location>
        <begin position="152"/>
        <end position="225"/>
    </location>
</feature>
<dbReference type="AlphaFoldDB" id="A0A918RHE9"/>
<name>A0A918RHE9_9ACTN</name>
<organism evidence="2 3">
    <name type="scientific">Streptomyces subrutilus</name>
    <dbReference type="NCBI Taxonomy" id="36818"/>
    <lineage>
        <taxon>Bacteria</taxon>
        <taxon>Bacillati</taxon>
        <taxon>Actinomycetota</taxon>
        <taxon>Actinomycetes</taxon>
        <taxon>Kitasatosporales</taxon>
        <taxon>Streptomycetaceae</taxon>
        <taxon>Streptomyces</taxon>
    </lineage>
</organism>
<dbReference type="RefSeq" id="WP_189829224.1">
    <property type="nucleotide sequence ID" value="NZ_BMVX01000050.1"/>
</dbReference>
<evidence type="ECO:0000313" key="3">
    <source>
        <dbReference type="Proteomes" id="UP000634660"/>
    </source>
</evidence>
<evidence type="ECO:0000313" key="2">
    <source>
        <dbReference type="EMBL" id="GGZ99013.1"/>
    </source>
</evidence>
<reference evidence="2" key="1">
    <citation type="journal article" date="2014" name="Int. J. Syst. Evol. Microbiol.">
        <title>Complete genome sequence of Corynebacterium casei LMG S-19264T (=DSM 44701T), isolated from a smear-ripened cheese.</title>
        <authorList>
            <consortium name="US DOE Joint Genome Institute (JGI-PGF)"/>
            <person name="Walter F."/>
            <person name="Albersmeier A."/>
            <person name="Kalinowski J."/>
            <person name="Ruckert C."/>
        </authorList>
    </citation>
    <scope>NUCLEOTIDE SEQUENCE</scope>
    <source>
        <strain evidence="2">JCM 4834</strain>
    </source>
</reference>